<keyword evidence="10" id="KW-1185">Reference proteome</keyword>
<dbReference type="Gene3D" id="3.40.50.200">
    <property type="entry name" value="Peptidase S8/S53 domain"/>
    <property type="match status" value="1"/>
</dbReference>
<dbReference type="InterPro" id="IPR022398">
    <property type="entry name" value="Peptidase_S8_His-AS"/>
</dbReference>
<dbReference type="Gene3D" id="2.40.128.130">
    <property type="entry name" value="Autotransporter beta-domain"/>
    <property type="match status" value="1"/>
</dbReference>
<dbReference type="EMBL" id="CP011129">
    <property type="protein sequence ID" value="ALN81016.1"/>
    <property type="molecule type" value="Genomic_DNA"/>
</dbReference>
<dbReference type="Pfam" id="PF00082">
    <property type="entry name" value="Peptidase_S8"/>
    <property type="match status" value="1"/>
</dbReference>
<dbReference type="InterPro" id="IPR006315">
    <property type="entry name" value="OM_autotransptr_brl_dom"/>
</dbReference>
<feature type="domain" description="Autotransporter" evidence="8">
    <location>
        <begin position="734"/>
        <end position="1012"/>
    </location>
</feature>
<proteinExistence type="inferred from homology"/>
<evidence type="ECO:0000256" key="1">
    <source>
        <dbReference type="ARBA" id="ARBA00011073"/>
    </source>
</evidence>
<dbReference type="GO" id="GO:0006508">
    <property type="term" value="P:proteolysis"/>
    <property type="evidence" value="ECO:0007669"/>
    <property type="project" value="UniProtKB-KW"/>
</dbReference>
<evidence type="ECO:0000259" key="8">
    <source>
        <dbReference type="PROSITE" id="PS51208"/>
    </source>
</evidence>
<evidence type="ECO:0000313" key="10">
    <source>
        <dbReference type="Proteomes" id="UP000060787"/>
    </source>
</evidence>
<dbReference type="InterPro" id="IPR034061">
    <property type="entry name" value="Peptidases_S8_Autotransporter"/>
</dbReference>
<evidence type="ECO:0000256" key="2">
    <source>
        <dbReference type="ARBA" id="ARBA00022670"/>
    </source>
</evidence>
<keyword evidence="3" id="KW-0732">Signal</keyword>
<dbReference type="PANTHER" id="PTHR43806:SF11">
    <property type="entry name" value="CEREVISIN-RELATED"/>
    <property type="match status" value="1"/>
</dbReference>
<dbReference type="SUPFAM" id="SSF103515">
    <property type="entry name" value="Autotransporter"/>
    <property type="match status" value="1"/>
</dbReference>
<evidence type="ECO:0000256" key="4">
    <source>
        <dbReference type="ARBA" id="ARBA00022801"/>
    </source>
</evidence>
<dbReference type="NCBIfam" id="TIGR01414">
    <property type="entry name" value="autotrans_barl"/>
    <property type="match status" value="1"/>
</dbReference>
<dbReference type="PATRIC" id="fig|84531.8.peg.2897"/>
<dbReference type="InterPro" id="IPR000209">
    <property type="entry name" value="Peptidase_S8/S53_dom"/>
</dbReference>
<dbReference type="KEGG" id="lab:LA76x_2886"/>
<feature type="compositionally biased region" description="Low complexity" evidence="7">
    <location>
        <begin position="1"/>
        <end position="14"/>
    </location>
</feature>
<sequence length="1012" mass="106297">MFASAPSSAQVAAPGEHDGRYGDADSWRSKEFEKDWGLGAINAHHAYARGLSGAGIALGQYDSGVALDHSEFAGRGHVSLALAEPGCVSDPGVIVFRGPGRCFSTRGDAPTREFSFVYPARTAPYQYAGYGNHGTHVAGTMVAQRDGVGMHGVAMGSRLVTARFFGDTIYRWDQGADGTWKRAAIASSGVGGEAEVVTDFYRQLSEHGVRAANLEIWLPIANSPQANTLAAVEQTYRDYQSSYDAYMDGAIRHGIVNVVALGNDSGRIANIYPGMAAFRPEAQPYWLSVANVQRSGDGGYVISPSSSICAYTKDWCVAAPGTLINSTSIGGSLQGQIEGELTGEEALQIRLGQAKPVLNYADLSGTSMAAPHAIGAMGLLFERFPYLSGPQVRDVLLTTATDLGAAGVDEIYGWGLIDLKKAIDGPAQILKDSDVVMDRAAGGLKVWDGDAWDDWRNDIGGPGVLSKSGAGWLRLSGDNAFGGLKVKQGVLELTGDNRYPAQVEGGTLLVNGSLTSASLPVRAQGELAGSGRIVGDVLMQGRVSPGNSIGTLSVQGDYVQAAGSSYLVELASDGRADRIEVSGKATIEGGALQVAYAPGQYLLGQRFNVIDAAGGVAGQFAALEQAWLSPFLKFGLSYAANQVDLSVDRGASFASVARTRNQLAAAGAADRLAVGQGLPQPLTQLFPEQALAALDSLSGEGHASLRSILLDDSRHLREAALVRARHGGGLAGEGEGAAQGAWIELLKSGGTLDGDGNAARNEYRGSTTLLGYDYRFDGGWRLGALAGRGRIDSDNGRLDQGRIRGTQFGVYGGRHFGAFGLSVGIAVARQSVELDRRIGFDGFADRTRASYDADTRQGFVEGAYRLQAGAWGFEPYAQFAQVRVNSDAFRESGGAAALDGRAAESRVDLSTLGLRFDVGLKGAQQDQSWLSLRGGLARRHAGGELTPQTQVAWRGGDAFSVAGAPLGEDATLVEAGVAARLSASSLLELNYSGQFADEAHDHGINARYSLRF</sequence>
<feature type="active site" description="Charge relay system" evidence="6">
    <location>
        <position position="133"/>
    </location>
</feature>
<keyword evidence="5 6" id="KW-0720">Serine protease</keyword>
<feature type="region of interest" description="Disordered" evidence="7">
    <location>
        <begin position="1"/>
        <end position="24"/>
    </location>
</feature>
<evidence type="ECO:0000313" key="9">
    <source>
        <dbReference type="EMBL" id="ALN81016.1"/>
    </source>
</evidence>
<dbReference type="GO" id="GO:0019867">
    <property type="term" value="C:outer membrane"/>
    <property type="evidence" value="ECO:0007669"/>
    <property type="project" value="InterPro"/>
</dbReference>
<keyword evidence="4 6" id="KW-0378">Hydrolase</keyword>
<reference evidence="9 10" key="1">
    <citation type="journal article" date="2015" name="BMC Genomics">
        <title>Comparative genomics and metabolic profiling of the genus Lysobacter.</title>
        <authorList>
            <person name="de Bruijn I."/>
            <person name="Cheng X."/>
            <person name="de Jager V."/>
            <person name="Exposito R.G."/>
            <person name="Watrous J."/>
            <person name="Patel N."/>
            <person name="Postma J."/>
            <person name="Dorrestein P.C."/>
            <person name="Kobayashi D."/>
            <person name="Raaijmakers J.M."/>
        </authorList>
    </citation>
    <scope>NUCLEOTIDE SEQUENCE [LARGE SCALE GENOMIC DNA]</scope>
    <source>
        <strain evidence="9 10">76</strain>
    </source>
</reference>
<keyword evidence="2 6" id="KW-0645">Protease</keyword>
<dbReference type="PANTHER" id="PTHR43806">
    <property type="entry name" value="PEPTIDASE S8"/>
    <property type="match status" value="1"/>
</dbReference>
<dbReference type="PROSITE" id="PS51892">
    <property type="entry name" value="SUBTILASE"/>
    <property type="match status" value="1"/>
</dbReference>
<feature type="active site" description="Charge relay system" evidence="6">
    <location>
        <position position="367"/>
    </location>
</feature>
<protein>
    <submittedName>
        <fullName evidence="9">Outer membrane autotransporter barrel domain protein</fullName>
    </submittedName>
</protein>
<dbReference type="SMART" id="SM00869">
    <property type="entry name" value="Autotransporter"/>
    <property type="match status" value="1"/>
</dbReference>
<organism evidence="9 10">
    <name type="scientific">Lysobacter antibioticus</name>
    <dbReference type="NCBI Taxonomy" id="84531"/>
    <lineage>
        <taxon>Bacteria</taxon>
        <taxon>Pseudomonadati</taxon>
        <taxon>Pseudomonadota</taxon>
        <taxon>Gammaproteobacteria</taxon>
        <taxon>Lysobacterales</taxon>
        <taxon>Lysobacteraceae</taxon>
        <taxon>Lysobacter</taxon>
    </lineage>
</organism>
<dbReference type="Pfam" id="PF03797">
    <property type="entry name" value="Autotransporter"/>
    <property type="match status" value="1"/>
</dbReference>
<dbReference type="eggNOG" id="COG4625">
    <property type="taxonomic scope" value="Bacteria"/>
</dbReference>
<dbReference type="SUPFAM" id="SSF52743">
    <property type="entry name" value="Subtilisin-like"/>
    <property type="match status" value="1"/>
</dbReference>
<evidence type="ECO:0000256" key="5">
    <source>
        <dbReference type="ARBA" id="ARBA00022825"/>
    </source>
</evidence>
<comment type="similarity">
    <text evidence="1 6">Belongs to the peptidase S8 family.</text>
</comment>
<dbReference type="PRINTS" id="PR00723">
    <property type="entry name" value="SUBTILISIN"/>
</dbReference>
<dbReference type="InterPro" id="IPR015500">
    <property type="entry name" value="Peptidase_S8_subtilisin-rel"/>
</dbReference>
<name>A0A0S2FBS3_LYSAN</name>
<dbReference type="PROSITE" id="PS51208">
    <property type="entry name" value="AUTOTRANSPORTER"/>
    <property type="match status" value="1"/>
</dbReference>
<gene>
    <name evidence="9" type="ORF">LA76x_2886</name>
</gene>
<dbReference type="RefSeq" id="WP_057918177.1">
    <property type="nucleotide sequence ID" value="NZ_CP011129.1"/>
</dbReference>
<dbReference type="InterPro" id="IPR050131">
    <property type="entry name" value="Peptidase_S8_subtilisin-like"/>
</dbReference>
<dbReference type="InterPro" id="IPR005546">
    <property type="entry name" value="Autotransporte_beta"/>
</dbReference>
<feature type="active site" description="Charge relay system" evidence="6">
    <location>
        <position position="62"/>
    </location>
</feature>
<dbReference type="InterPro" id="IPR036852">
    <property type="entry name" value="Peptidase_S8/S53_dom_sf"/>
</dbReference>
<dbReference type="GO" id="GO:0004252">
    <property type="term" value="F:serine-type endopeptidase activity"/>
    <property type="evidence" value="ECO:0007669"/>
    <property type="project" value="UniProtKB-UniRule"/>
</dbReference>
<accession>A0A0S2FBS3</accession>
<dbReference type="InterPro" id="IPR036709">
    <property type="entry name" value="Autotransporte_beta_dom_sf"/>
</dbReference>
<dbReference type="AlphaFoldDB" id="A0A0S2FBS3"/>
<dbReference type="eggNOG" id="COG1404">
    <property type="taxonomic scope" value="Bacteria"/>
</dbReference>
<dbReference type="CDD" id="cd04848">
    <property type="entry name" value="Peptidases_S8_Autotransporter_serine_protease_like"/>
    <property type="match status" value="1"/>
</dbReference>
<dbReference type="PROSITE" id="PS00137">
    <property type="entry name" value="SUBTILASE_HIS"/>
    <property type="match status" value="1"/>
</dbReference>
<dbReference type="Proteomes" id="UP000060787">
    <property type="component" value="Chromosome"/>
</dbReference>
<feature type="compositionally biased region" description="Basic and acidic residues" evidence="7">
    <location>
        <begin position="15"/>
        <end position="24"/>
    </location>
</feature>
<dbReference type="STRING" id="84531.LA76x_2886"/>
<evidence type="ECO:0000256" key="7">
    <source>
        <dbReference type="SAM" id="MobiDB-lite"/>
    </source>
</evidence>
<evidence type="ECO:0000256" key="3">
    <source>
        <dbReference type="ARBA" id="ARBA00022729"/>
    </source>
</evidence>
<evidence type="ECO:0000256" key="6">
    <source>
        <dbReference type="PROSITE-ProRule" id="PRU01240"/>
    </source>
</evidence>